<protein>
    <submittedName>
        <fullName evidence="1">Uncharacterized protein</fullName>
    </submittedName>
</protein>
<proteinExistence type="predicted"/>
<dbReference type="AlphaFoldDB" id="A0A317F9U6"/>
<name>A0A317F9U6_9PROT</name>
<comment type="caution">
    <text evidence="1">The sequence shown here is derived from an EMBL/GenBank/DDBJ whole genome shotgun (WGS) entry which is preliminary data.</text>
</comment>
<sequence length="183" mass="19811">MPEETPIKVNRAPVLTLWAAVVAERLGHPPDTALSLASAVAGTAAHAKAKRLGLAEDRPQSLEDLRDVPTLRHTVRLLGKDIGMTADADGVVLAAGRDGKPSPAEPVRTYLQRAFGERLGEARNAMEALAASAPPDELNRVGFRLYERFRPEVPEGVKGWGAKGELYVAKIREASADEFRRSR</sequence>
<dbReference type="OrthoDB" id="7269370at2"/>
<organism evidence="1 2">
    <name type="scientific">Falsiroseomonas bella</name>
    <dbReference type="NCBI Taxonomy" id="2184016"/>
    <lineage>
        <taxon>Bacteria</taxon>
        <taxon>Pseudomonadati</taxon>
        <taxon>Pseudomonadota</taxon>
        <taxon>Alphaproteobacteria</taxon>
        <taxon>Acetobacterales</taxon>
        <taxon>Roseomonadaceae</taxon>
        <taxon>Falsiroseomonas</taxon>
    </lineage>
</organism>
<dbReference type="RefSeq" id="WP_109873270.1">
    <property type="nucleotide sequence ID" value="NZ_QGNA01000007.1"/>
</dbReference>
<keyword evidence="2" id="KW-1185">Reference proteome</keyword>
<dbReference type="EMBL" id="QGNA01000007">
    <property type="protein sequence ID" value="PWS34298.1"/>
    <property type="molecule type" value="Genomic_DNA"/>
</dbReference>
<dbReference type="Proteomes" id="UP000245765">
    <property type="component" value="Unassembled WGS sequence"/>
</dbReference>
<gene>
    <name evidence="1" type="ORF">DFH01_25055</name>
</gene>
<evidence type="ECO:0000313" key="1">
    <source>
        <dbReference type="EMBL" id="PWS34298.1"/>
    </source>
</evidence>
<accession>A0A317F9U6</accession>
<reference evidence="2" key="1">
    <citation type="submission" date="2018-05" db="EMBL/GenBank/DDBJ databases">
        <authorList>
            <person name="Du Z."/>
            <person name="Wang X."/>
        </authorList>
    </citation>
    <scope>NUCLEOTIDE SEQUENCE [LARGE SCALE GENOMIC DNA]</scope>
    <source>
        <strain evidence="2">CQN31</strain>
    </source>
</reference>
<evidence type="ECO:0000313" key="2">
    <source>
        <dbReference type="Proteomes" id="UP000245765"/>
    </source>
</evidence>